<gene>
    <name evidence="2" type="ORF">GCM10023196_078240</name>
</gene>
<comment type="caution">
    <text evidence="2">The sequence shown here is derived from an EMBL/GenBank/DDBJ whole genome shotgun (WGS) entry which is preliminary data.</text>
</comment>
<organism evidence="2 3">
    <name type="scientific">Actinoallomurus vinaceus</name>
    <dbReference type="NCBI Taxonomy" id="1080074"/>
    <lineage>
        <taxon>Bacteria</taxon>
        <taxon>Bacillati</taxon>
        <taxon>Actinomycetota</taxon>
        <taxon>Actinomycetes</taxon>
        <taxon>Streptosporangiales</taxon>
        <taxon>Thermomonosporaceae</taxon>
        <taxon>Actinoallomurus</taxon>
    </lineage>
</organism>
<dbReference type="Pfam" id="PF07336">
    <property type="entry name" value="ABATE"/>
    <property type="match status" value="1"/>
</dbReference>
<dbReference type="PANTHER" id="PTHR35525">
    <property type="entry name" value="BLL6575 PROTEIN"/>
    <property type="match status" value="1"/>
</dbReference>
<dbReference type="InterPro" id="IPR023286">
    <property type="entry name" value="ABATE_dom_sf"/>
</dbReference>
<evidence type="ECO:0000259" key="1">
    <source>
        <dbReference type="Pfam" id="PF11706"/>
    </source>
</evidence>
<dbReference type="Proteomes" id="UP001501442">
    <property type="component" value="Unassembled WGS sequence"/>
</dbReference>
<dbReference type="Gene3D" id="1.10.3300.10">
    <property type="entry name" value="Jann2411-like domain"/>
    <property type="match status" value="1"/>
</dbReference>
<dbReference type="EMBL" id="BAABHK010000014">
    <property type="protein sequence ID" value="GAA4634893.1"/>
    <property type="molecule type" value="Genomic_DNA"/>
</dbReference>
<accession>A0ABP8UL66</accession>
<sequence length="199" mass="21721">MNELLALELTRTIRMTQDGPADTIATPEGLATWIREHAPELSDDLRQEEPVADEDLRRRVVAVRSAVRALFARAVAPSRPSAADAGRLPDPDDALALLNEVAALAPVTPRLDWPVGEAPLVRQVPSAPDPGDRLLAALARAAIGLLGGPLRAQLRTCLAPRCVLYFVKEHGRQEWCSTACGNRARAARHYERHRAGRVR</sequence>
<dbReference type="RefSeq" id="WP_345437859.1">
    <property type="nucleotide sequence ID" value="NZ_BAABHK010000014.1"/>
</dbReference>
<protein>
    <submittedName>
        <fullName evidence="2">CGNR zinc finger domain-containing protein</fullName>
    </submittedName>
</protein>
<dbReference type="InterPro" id="IPR010852">
    <property type="entry name" value="ABATE"/>
</dbReference>
<keyword evidence="3" id="KW-1185">Reference proteome</keyword>
<dbReference type="PANTHER" id="PTHR35525:SF3">
    <property type="entry name" value="BLL6575 PROTEIN"/>
    <property type="match status" value="1"/>
</dbReference>
<proteinExistence type="predicted"/>
<dbReference type="SUPFAM" id="SSF160904">
    <property type="entry name" value="Jann2411-like"/>
    <property type="match status" value="1"/>
</dbReference>
<evidence type="ECO:0000313" key="3">
    <source>
        <dbReference type="Proteomes" id="UP001501442"/>
    </source>
</evidence>
<name>A0ABP8UL66_9ACTN</name>
<dbReference type="InterPro" id="IPR021005">
    <property type="entry name" value="Znf_CGNR"/>
</dbReference>
<evidence type="ECO:0000313" key="2">
    <source>
        <dbReference type="EMBL" id="GAA4634893.1"/>
    </source>
</evidence>
<dbReference type="Pfam" id="PF11706">
    <property type="entry name" value="zf-CGNR"/>
    <property type="match status" value="1"/>
</dbReference>
<feature type="domain" description="Zinc finger CGNR" evidence="1">
    <location>
        <begin position="154"/>
        <end position="193"/>
    </location>
</feature>
<reference evidence="3" key="1">
    <citation type="journal article" date="2019" name="Int. J. Syst. Evol. Microbiol.">
        <title>The Global Catalogue of Microorganisms (GCM) 10K type strain sequencing project: providing services to taxonomists for standard genome sequencing and annotation.</title>
        <authorList>
            <consortium name="The Broad Institute Genomics Platform"/>
            <consortium name="The Broad Institute Genome Sequencing Center for Infectious Disease"/>
            <person name="Wu L."/>
            <person name="Ma J."/>
        </authorList>
    </citation>
    <scope>NUCLEOTIDE SEQUENCE [LARGE SCALE GENOMIC DNA]</scope>
    <source>
        <strain evidence="3">JCM 17939</strain>
    </source>
</reference>